<dbReference type="InParanoid" id="A0A0C3DJT9"/>
<keyword evidence="2" id="KW-1185">Reference proteome</keyword>
<gene>
    <name evidence="1" type="ORF">OIDMADRAFT_95915</name>
</gene>
<accession>A0A0C3DJT9</accession>
<dbReference type="SUPFAM" id="SSF53335">
    <property type="entry name" value="S-adenosyl-L-methionine-dependent methyltransferases"/>
    <property type="match status" value="1"/>
</dbReference>
<dbReference type="STRING" id="913774.A0A0C3DJT9"/>
<dbReference type="HOGENOM" id="CLU_051542_1_0_1"/>
<protein>
    <recommendedName>
        <fullName evidence="3">Methyltransferase domain-containing protein</fullName>
    </recommendedName>
</protein>
<dbReference type="AlphaFoldDB" id="A0A0C3DJT9"/>
<reference evidence="1 2" key="1">
    <citation type="submission" date="2014-04" db="EMBL/GenBank/DDBJ databases">
        <authorList>
            <consortium name="DOE Joint Genome Institute"/>
            <person name="Kuo A."/>
            <person name="Martino E."/>
            <person name="Perotto S."/>
            <person name="Kohler A."/>
            <person name="Nagy L.G."/>
            <person name="Floudas D."/>
            <person name="Copeland A."/>
            <person name="Barry K.W."/>
            <person name="Cichocki N."/>
            <person name="Veneault-Fourrey C."/>
            <person name="LaButti K."/>
            <person name="Lindquist E.A."/>
            <person name="Lipzen A."/>
            <person name="Lundell T."/>
            <person name="Morin E."/>
            <person name="Murat C."/>
            <person name="Sun H."/>
            <person name="Tunlid A."/>
            <person name="Henrissat B."/>
            <person name="Grigoriev I.V."/>
            <person name="Hibbett D.S."/>
            <person name="Martin F."/>
            <person name="Nordberg H.P."/>
            <person name="Cantor M.N."/>
            <person name="Hua S.X."/>
        </authorList>
    </citation>
    <scope>NUCLEOTIDE SEQUENCE [LARGE SCALE GENOMIC DNA]</scope>
    <source>
        <strain evidence="1 2">Zn</strain>
    </source>
</reference>
<evidence type="ECO:0000313" key="1">
    <source>
        <dbReference type="EMBL" id="KIN02233.1"/>
    </source>
</evidence>
<organism evidence="1 2">
    <name type="scientific">Oidiodendron maius (strain Zn)</name>
    <dbReference type="NCBI Taxonomy" id="913774"/>
    <lineage>
        <taxon>Eukaryota</taxon>
        <taxon>Fungi</taxon>
        <taxon>Dikarya</taxon>
        <taxon>Ascomycota</taxon>
        <taxon>Pezizomycotina</taxon>
        <taxon>Leotiomycetes</taxon>
        <taxon>Leotiomycetes incertae sedis</taxon>
        <taxon>Myxotrichaceae</taxon>
        <taxon>Oidiodendron</taxon>
    </lineage>
</organism>
<dbReference type="InterPro" id="IPR051654">
    <property type="entry name" value="Meroterpenoid_MTases"/>
</dbReference>
<dbReference type="PANTHER" id="PTHR35897:SF2">
    <property type="entry name" value="METHYLTRANSFERASE DOMAIN-CONTAINING PROTEIN"/>
    <property type="match status" value="1"/>
</dbReference>
<name>A0A0C3DJT9_OIDMZ</name>
<dbReference type="Gene3D" id="3.40.50.150">
    <property type="entry name" value="Vaccinia Virus protein VP39"/>
    <property type="match status" value="1"/>
</dbReference>
<dbReference type="EMBL" id="KN832875">
    <property type="protein sequence ID" value="KIN02233.1"/>
    <property type="molecule type" value="Genomic_DNA"/>
</dbReference>
<dbReference type="OrthoDB" id="2094832at2759"/>
<dbReference type="Proteomes" id="UP000054321">
    <property type="component" value="Unassembled WGS sequence"/>
</dbReference>
<feature type="non-terminal residue" evidence="1">
    <location>
        <position position="234"/>
    </location>
</feature>
<sequence>MSPALVDLLEKYSGIPPEEQEKHLHEVRDLAWEIFPMPCIGLWWWLALGMSTHPKYAEVLALLKSHSPTTPRAYLDLGTCVGQDVRKLVHDGVPLECAYGSDLFEGYEGVGHALFRDAEKMKGHFIQADIFDNSPDAPLVKTRGTWDVVNINMFLHGFTWDEQVSACKSILKLLKPQPGSVVMGIQSGSTKSGVVTLGPPFLSDGVTKDVFLHDTESFKKMWDDVARSEGIELK</sequence>
<evidence type="ECO:0008006" key="3">
    <source>
        <dbReference type="Google" id="ProtNLM"/>
    </source>
</evidence>
<reference evidence="2" key="2">
    <citation type="submission" date="2015-01" db="EMBL/GenBank/DDBJ databases">
        <title>Evolutionary Origins and Diversification of the Mycorrhizal Mutualists.</title>
        <authorList>
            <consortium name="DOE Joint Genome Institute"/>
            <consortium name="Mycorrhizal Genomics Consortium"/>
            <person name="Kohler A."/>
            <person name="Kuo A."/>
            <person name="Nagy L.G."/>
            <person name="Floudas D."/>
            <person name="Copeland A."/>
            <person name="Barry K.W."/>
            <person name="Cichocki N."/>
            <person name="Veneault-Fourrey C."/>
            <person name="LaButti K."/>
            <person name="Lindquist E.A."/>
            <person name="Lipzen A."/>
            <person name="Lundell T."/>
            <person name="Morin E."/>
            <person name="Murat C."/>
            <person name="Riley R."/>
            <person name="Ohm R."/>
            <person name="Sun H."/>
            <person name="Tunlid A."/>
            <person name="Henrissat B."/>
            <person name="Grigoriev I.V."/>
            <person name="Hibbett D.S."/>
            <person name="Martin F."/>
        </authorList>
    </citation>
    <scope>NUCLEOTIDE SEQUENCE [LARGE SCALE GENOMIC DNA]</scope>
    <source>
        <strain evidence="2">Zn</strain>
    </source>
</reference>
<evidence type="ECO:0000313" key="2">
    <source>
        <dbReference type="Proteomes" id="UP000054321"/>
    </source>
</evidence>
<proteinExistence type="predicted"/>
<dbReference type="InterPro" id="IPR029063">
    <property type="entry name" value="SAM-dependent_MTases_sf"/>
</dbReference>
<dbReference type="PANTHER" id="PTHR35897">
    <property type="entry name" value="METHYLTRANSFERASE AUSD"/>
    <property type="match status" value="1"/>
</dbReference>